<proteinExistence type="predicted"/>
<evidence type="ECO:0000313" key="2">
    <source>
        <dbReference type="Proteomes" id="UP000587527"/>
    </source>
</evidence>
<dbReference type="EMBL" id="JACHMN010000002">
    <property type="protein sequence ID" value="MBB5868812.1"/>
    <property type="molecule type" value="Genomic_DNA"/>
</dbReference>
<dbReference type="Proteomes" id="UP000587527">
    <property type="component" value="Unassembled WGS sequence"/>
</dbReference>
<reference evidence="1 2" key="1">
    <citation type="submission" date="2020-08" db="EMBL/GenBank/DDBJ databases">
        <title>Sequencing the genomes of 1000 actinobacteria strains.</title>
        <authorList>
            <person name="Klenk H.-P."/>
        </authorList>
    </citation>
    <scope>NUCLEOTIDE SEQUENCE [LARGE SCALE GENOMIC DNA]</scope>
    <source>
        <strain evidence="1 2">DSM 45362</strain>
    </source>
</reference>
<name>A0A841BPY2_9ACTN</name>
<accession>A0A841BPY2</accession>
<dbReference type="RefSeq" id="WP_184835020.1">
    <property type="nucleotide sequence ID" value="NZ_JACHMN010000002.1"/>
</dbReference>
<evidence type="ECO:0000313" key="1">
    <source>
        <dbReference type="EMBL" id="MBB5868812.1"/>
    </source>
</evidence>
<comment type="caution">
    <text evidence="1">The sequence shown here is derived from an EMBL/GenBank/DDBJ whole genome shotgun (WGS) entry which is preliminary data.</text>
</comment>
<organism evidence="1 2">
    <name type="scientific">Allocatelliglobosispora scoriae</name>
    <dbReference type="NCBI Taxonomy" id="643052"/>
    <lineage>
        <taxon>Bacteria</taxon>
        <taxon>Bacillati</taxon>
        <taxon>Actinomycetota</taxon>
        <taxon>Actinomycetes</taxon>
        <taxon>Micromonosporales</taxon>
        <taxon>Micromonosporaceae</taxon>
        <taxon>Allocatelliglobosispora</taxon>
    </lineage>
</organism>
<keyword evidence="2" id="KW-1185">Reference proteome</keyword>
<protein>
    <submittedName>
        <fullName evidence="1">Uncharacterized protein</fullName>
    </submittedName>
</protein>
<dbReference type="AlphaFoldDB" id="A0A841BPY2"/>
<gene>
    <name evidence="1" type="ORF">F4553_002191</name>
</gene>
<sequence>MKTELEFEAPVAVIAANGTTLRVTLTPSFDAELTEAETAALLAPLA</sequence>